<gene>
    <name evidence="1" type="ORF">BECKDK2373C_GA0170839_106831</name>
</gene>
<proteinExistence type="predicted"/>
<protein>
    <submittedName>
        <fullName evidence="1">Uncharacterized protein</fullName>
    </submittedName>
</protein>
<sequence>MLSPRAIHLFLKYFDSIDEVLSRRLVRKRTWDEPALTFLLTELLDEDAQPDHSLPYPHVHLISARQKTLQNAN</sequence>
<accession>A0A450SXZ5</accession>
<name>A0A450SXZ5_9GAMM</name>
<organism evidence="1">
    <name type="scientific">Candidatus Kentrum sp. DK</name>
    <dbReference type="NCBI Taxonomy" id="2126562"/>
    <lineage>
        <taxon>Bacteria</taxon>
        <taxon>Pseudomonadati</taxon>
        <taxon>Pseudomonadota</taxon>
        <taxon>Gammaproteobacteria</taxon>
        <taxon>Candidatus Kentrum</taxon>
    </lineage>
</organism>
<reference evidence="1" key="1">
    <citation type="submission" date="2019-02" db="EMBL/GenBank/DDBJ databases">
        <authorList>
            <person name="Gruber-Vodicka R. H."/>
            <person name="Seah K. B. B."/>
        </authorList>
    </citation>
    <scope>NUCLEOTIDE SEQUENCE</scope>
    <source>
        <strain evidence="1">BECK_DK161</strain>
    </source>
</reference>
<dbReference type="AlphaFoldDB" id="A0A450SXZ5"/>
<dbReference type="EMBL" id="CAADEY010000068">
    <property type="protein sequence ID" value="VFJ58919.1"/>
    <property type="molecule type" value="Genomic_DNA"/>
</dbReference>
<evidence type="ECO:0000313" key="1">
    <source>
        <dbReference type="EMBL" id="VFJ58919.1"/>
    </source>
</evidence>